<gene>
    <name evidence="2" type="ORF">ACEN34_05230</name>
</gene>
<dbReference type="RefSeq" id="WP_407137191.1">
    <property type="nucleotide sequence ID" value="NZ_JBGQPK010000015.1"/>
</dbReference>
<dbReference type="Pfam" id="PF01408">
    <property type="entry name" value="GFO_IDH_MocA"/>
    <property type="match status" value="1"/>
</dbReference>
<proteinExistence type="predicted"/>
<keyword evidence="3" id="KW-1185">Reference proteome</keyword>
<dbReference type="SUPFAM" id="SSF55347">
    <property type="entry name" value="Glyceraldehyde-3-phosphate dehydrogenase-like, C-terminal domain"/>
    <property type="match status" value="1"/>
</dbReference>
<dbReference type="InterPro" id="IPR051317">
    <property type="entry name" value="Gfo/Idh/MocA_oxidoreduct"/>
</dbReference>
<dbReference type="Gene3D" id="3.40.50.720">
    <property type="entry name" value="NAD(P)-binding Rossmann-like Domain"/>
    <property type="match status" value="1"/>
</dbReference>
<organism evidence="2 3">
    <name type="scientific">Loigolactobacillus zhaoyuanensis</name>
    <dbReference type="NCBI Taxonomy" id="2486017"/>
    <lineage>
        <taxon>Bacteria</taxon>
        <taxon>Bacillati</taxon>
        <taxon>Bacillota</taxon>
        <taxon>Bacilli</taxon>
        <taxon>Lactobacillales</taxon>
        <taxon>Lactobacillaceae</taxon>
        <taxon>Loigolactobacillus</taxon>
    </lineage>
</organism>
<name>A0ABW8UBX2_9LACO</name>
<dbReference type="InterPro" id="IPR036291">
    <property type="entry name" value="NAD(P)-bd_dom_sf"/>
</dbReference>
<evidence type="ECO:0000259" key="1">
    <source>
        <dbReference type="Pfam" id="PF01408"/>
    </source>
</evidence>
<accession>A0ABW8UBX2</accession>
<dbReference type="InterPro" id="IPR000683">
    <property type="entry name" value="Gfo/Idh/MocA-like_OxRdtase_N"/>
</dbReference>
<reference evidence="2 3" key="1">
    <citation type="submission" date="2024-08" db="EMBL/GenBank/DDBJ databases">
        <authorList>
            <person name="Arias E."/>
        </authorList>
    </citation>
    <scope>NUCLEOTIDE SEQUENCE [LARGE SCALE GENOMIC DNA]</scope>
    <source>
        <strain evidence="2 3">FAM 25317</strain>
    </source>
</reference>
<evidence type="ECO:0000313" key="2">
    <source>
        <dbReference type="EMBL" id="MFL2029016.1"/>
    </source>
</evidence>
<comment type="caution">
    <text evidence="2">The sequence shown here is derived from an EMBL/GenBank/DDBJ whole genome shotgun (WGS) entry which is preliminary data.</text>
</comment>
<feature type="domain" description="Gfo/Idh/MocA-like oxidoreductase N-terminal" evidence="1">
    <location>
        <begin position="2"/>
        <end position="121"/>
    </location>
</feature>
<dbReference type="EMBL" id="JBGQPK010000015">
    <property type="protein sequence ID" value="MFL2029016.1"/>
    <property type="molecule type" value="Genomic_DNA"/>
</dbReference>
<sequence length="308" mass="33871">MLKIGVLGLGNIAQKAYLPVMAQLQDQVDWVLCTRNVAKLKHLQQQFGFQHTAADLDALLALKPAAIFIHTPTPTHAAYIEKCLRAGVHVYVDKPVSDNVAEVKRLYQLAAQQGLLLTAGFNRRFAPLNAKLQQRQPAETVIAQKDRVATLQPVPFVIFDLMPHVIDTALFLLGQTPTHYHYRVLAQQGNLQQASVVMETPTATAYALLNMQAGANSETGELQNPQGIAQVTDLATYTLQANGVTTQEQFPDWTPNLERRGFAPLIRHFIAAIQGEQANPVSPASSILTHQVCQNLLAYAQKNELTKA</sequence>
<protein>
    <submittedName>
        <fullName evidence="2">Gfo/Idh/MocA family protein</fullName>
    </submittedName>
</protein>
<evidence type="ECO:0000313" key="3">
    <source>
        <dbReference type="Proteomes" id="UP001625389"/>
    </source>
</evidence>
<dbReference type="PANTHER" id="PTHR43708:SF4">
    <property type="entry name" value="OXIDOREDUCTASE YCEM-RELATED"/>
    <property type="match status" value="1"/>
</dbReference>
<dbReference type="SUPFAM" id="SSF51735">
    <property type="entry name" value="NAD(P)-binding Rossmann-fold domains"/>
    <property type="match status" value="1"/>
</dbReference>
<dbReference type="Gene3D" id="3.30.360.10">
    <property type="entry name" value="Dihydrodipicolinate Reductase, domain 2"/>
    <property type="match status" value="1"/>
</dbReference>
<dbReference type="Proteomes" id="UP001625389">
    <property type="component" value="Unassembled WGS sequence"/>
</dbReference>
<dbReference type="PANTHER" id="PTHR43708">
    <property type="entry name" value="CONSERVED EXPRESSED OXIDOREDUCTASE (EUROFUNG)"/>
    <property type="match status" value="1"/>
</dbReference>